<feature type="region of interest" description="Disordered" evidence="1">
    <location>
        <begin position="1"/>
        <end position="31"/>
    </location>
</feature>
<organism evidence="3 4">
    <name type="scientific">Henosepilachna vigintioctopunctata</name>
    <dbReference type="NCBI Taxonomy" id="420089"/>
    <lineage>
        <taxon>Eukaryota</taxon>
        <taxon>Metazoa</taxon>
        <taxon>Ecdysozoa</taxon>
        <taxon>Arthropoda</taxon>
        <taxon>Hexapoda</taxon>
        <taxon>Insecta</taxon>
        <taxon>Pterygota</taxon>
        <taxon>Neoptera</taxon>
        <taxon>Endopterygota</taxon>
        <taxon>Coleoptera</taxon>
        <taxon>Polyphaga</taxon>
        <taxon>Cucujiformia</taxon>
        <taxon>Coccinelloidea</taxon>
        <taxon>Coccinellidae</taxon>
        <taxon>Epilachninae</taxon>
        <taxon>Epilachnini</taxon>
        <taxon>Henosepilachna</taxon>
    </lineage>
</organism>
<keyword evidence="4" id="KW-1185">Reference proteome</keyword>
<evidence type="ECO:0000256" key="1">
    <source>
        <dbReference type="SAM" id="MobiDB-lite"/>
    </source>
</evidence>
<evidence type="ECO:0000256" key="2">
    <source>
        <dbReference type="SAM" id="Phobius"/>
    </source>
</evidence>
<sequence length="117" mass="12957">MERASDAGQACSSGTGTVMGRRTRTGMRARSARLSQVRKELLIRHGGPKHVSFGAHVETLAMSRYFGKTDSEFSLREEKRMNSGALPLCVFSSFQLKLLLAIILLFVMFIHILTIGL</sequence>
<reference evidence="3 4" key="1">
    <citation type="submission" date="2023-03" db="EMBL/GenBank/DDBJ databases">
        <title>Genome insight into feeding habits of ladybird beetles.</title>
        <authorList>
            <person name="Li H.-S."/>
            <person name="Huang Y.-H."/>
            <person name="Pang H."/>
        </authorList>
    </citation>
    <scope>NUCLEOTIDE SEQUENCE [LARGE SCALE GENOMIC DNA]</scope>
    <source>
        <strain evidence="3">SYSU_2023b</strain>
        <tissue evidence="3">Whole body</tissue>
    </source>
</reference>
<keyword evidence="2" id="KW-0812">Transmembrane</keyword>
<comment type="caution">
    <text evidence="3">The sequence shown here is derived from an EMBL/GenBank/DDBJ whole genome shotgun (WGS) entry which is preliminary data.</text>
</comment>
<accession>A0AAW1TWQ0</accession>
<keyword evidence="2" id="KW-1133">Transmembrane helix</keyword>
<evidence type="ECO:0000313" key="3">
    <source>
        <dbReference type="EMBL" id="KAK9873148.1"/>
    </source>
</evidence>
<evidence type="ECO:0000313" key="4">
    <source>
        <dbReference type="Proteomes" id="UP001431783"/>
    </source>
</evidence>
<dbReference type="AlphaFoldDB" id="A0AAW1TWQ0"/>
<dbReference type="EMBL" id="JARQZJ010000016">
    <property type="protein sequence ID" value="KAK9873148.1"/>
    <property type="molecule type" value="Genomic_DNA"/>
</dbReference>
<dbReference type="Proteomes" id="UP001431783">
    <property type="component" value="Unassembled WGS sequence"/>
</dbReference>
<feature type="transmembrane region" description="Helical" evidence="2">
    <location>
        <begin position="85"/>
        <end position="113"/>
    </location>
</feature>
<proteinExistence type="predicted"/>
<name>A0AAW1TWQ0_9CUCU</name>
<keyword evidence="2" id="KW-0472">Membrane</keyword>
<protein>
    <submittedName>
        <fullName evidence="3">Uncharacterized protein</fullName>
    </submittedName>
</protein>
<feature type="compositionally biased region" description="Basic residues" evidence="1">
    <location>
        <begin position="21"/>
        <end position="31"/>
    </location>
</feature>
<gene>
    <name evidence="3" type="ORF">WA026_021381</name>
</gene>